<gene>
    <name evidence="1" type="ORF">CAXC1_130011</name>
</gene>
<name>A0ABM9N750_9RICK</name>
<keyword evidence="1" id="KW-0540">Nuclease</keyword>
<keyword evidence="2" id="KW-1185">Reference proteome</keyword>
<accession>A0ABM9N750</accession>
<comment type="caution">
    <text evidence="1">The sequence shown here is derived from an EMBL/GenBank/DDBJ whole genome shotgun (WGS) entry which is preliminary data.</text>
</comment>
<protein>
    <submittedName>
        <fullName evidence="1">Endonuclease/exonuclease/phosphatase domain-containing protein</fullName>
    </submittedName>
</protein>
<dbReference type="SUPFAM" id="SSF56219">
    <property type="entry name" value="DNase I-like"/>
    <property type="match status" value="1"/>
</dbReference>
<proteinExistence type="predicted"/>
<organism evidence="1 2">
    <name type="scientific">Candidatus Xenohaliotis californiensis</name>
    <dbReference type="NCBI Taxonomy" id="84677"/>
    <lineage>
        <taxon>Bacteria</taxon>
        <taxon>Pseudomonadati</taxon>
        <taxon>Pseudomonadota</taxon>
        <taxon>Alphaproteobacteria</taxon>
        <taxon>Rickettsiales</taxon>
        <taxon>Anaplasmataceae</taxon>
        <taxon>Candidatus Xenohaliotis</taxon>
    </lineage>
</organism>
<dbReference type="RefSeq" id="WP_338363410.1">
    <property type="nucleotide sequence ID" value="NZ_CAWVOK010000004.1"/>
</dbReference>
<dbReference type="Proteomes" id="UP001314181">
    <property type="component" value="Unassembled WGS sequence"/>
</dbReference>
<evidence type="ECO:0000313" key="2">
    <source>
        <dbReference type="Proteomes" id="UP001314181"/>
    </source>
</evidence>
<keyword evidence="1" id="KW-0255">Endonuclease</keyword>
<dbReference type="GO" id="GO:0004519">
    <property type="term" value="F:endonuclease activity"/>
    <property type="evidence" value="ECO:0007669"/>
    <property type="project" value="UniProtKB-KW"/>
</dbReference>
<dbReference type="EMBL" id="CAWVOK010000004">
    <property type="protein sequence ID" value="CAK8162399.1"/>
    <property type="molecule type" value="Genomic_DNA"/>
</dbReference>
<dbReference type="Gene3D" id="3.60.10.10">
    <property type="entry name" value="Endonuclease/exonuclease/phosphatase"/>
    <property type="match status" value="1"/>
</dbReference>
<evidence type="ECO:0000313" key="1">
    <source>
        <dbReference type="EMBL" id="CAK8162399.1"/>
    </source>
</evidence>
<dbReference type="InterPro" id="IPR036691">
    <property type="entry name" value="Endo/exonu/phosph_ase_sf"/>
</dbReference>
<reference evidence="1 2" key="1">
    <citation type="submission" date="2024-01" db="EMBL/GenBank/DDBJ databases">
        <authorList>
            <person name="Kunselman E."/>
        </authorList>
    </citation>
    <scope>NUCLEOTIDE SEQUENCE [LARGE SCALE GENOMIC DNA]</scope>
    <source>
        <strain evidence="1">2 abalone samples</strain>
    </source>
</reference>
<keyword evidence="1" id="KW-0378">Hydrolase</keyword>
<sequence>MKAFHMNLLNFSASNINYWNGKNPQGKLALLANELDEYHGHLKTNVDIAGFTEVGIPNNPDSSQLQRMINSLSLLSDALRIPTINIGGVNVRYVLIVKCGQTALGTDNECVAIVLNGNALNVNCFIDSFTVGSFIWNRSAVNINNFFALQLSQPNPNTPDYRYPVGADFSLNGTKYTIGFIHNRAPGNNHVAVTLAQLRTRVRNNFTLIGGDFNTAPLCSHPNTCQEGRARNCNTYYHTGANTTSANNYDWWLGGTNILNANGVAAKCNATPNTPGVHTTGSDHRGIGIDI</sequence>